<dbReference type="Proteomes" id="UP001459277">
    <property type="component" value="Unassembled WGS sequence"/>
</dbReference>
<name>A0AAW2D9A2_9ROSI</name>
<evidence type="ECO:0000313" key="3">
    <source>
        <dbReference type="Proteomes" id="UP001459277"/>
    </source>
</evidence>
<dbReference type="InterPro" id="IPR002156">
    <property type="entry name" value="RNaseH_domain"/>
</dbReference>
<dbReference type="EMBL" id="JAZDWU010000003">
    <property type="protein sequence ID" value="KAL0007162.1"/>
    <property type="molecule type" value="Genomic_DNA"/>
</dbReference>
<accession>A0AAW2D9A2</accession>
<dbReference type="SUPFAM" id="SSF53098">
    <property type="entry name" value="Ribonuclease H-like"/>
    <property type="match status" value="1"/>
</dbReference>
<keyword evidence="3" id="KW-1185">Reference proteome</keyword>
<dbReference type="AlphaFoldDB" id="A0AAW2D9A2"/>
<organism evidence="2 3">
    <name type="scientific">Lithocarpus litseifolius</name>
    <dbReference type="NCBI Taxonomy" id="425828"/>
    <lineage>
        <taxon>Eukaryota</taxon>
        <taxon>Viridiplantae</taxon>
        <taxon>Streptophyta</taxon>
        <taxon>Embryophyta</taxon>
        <taxon>Tracheophyta</taxon>
        <taxon>Spermatophyta</taxon>
        <taxon>Magnoliopsida</taxon>
        <taxon>eudicotyledons</taxon>
        <taxon>Gunneridae</taxon>
        <taxon>Pentapetalae</taxon>
        <taxon>rosids</taxon>
        <taxon>fabids</taxon>
        <taxon>Fagales</taxon>
        <taxon>Fagaceae</taxon>
        <taxon>Lithocarpus</taxon>
    </lineage>
</organism>
<dbReference type="CDD" id="cd06222">
    <property type="entry name" value="RNase_H_like"/>
    <property type="match status" value="1"/>
</dbReference>
<dbReference type="GO" id="GO:0003676">
    <property type="term" value="F:nucleic acid binding"/>
    <property type="evidence" value="ECO:0007669"/>
    <property type="project" value="InterPro"/>
</dbReference>
<dbReference type="InterPro" id="IPR044730">
    <property type="entry name" value="RNase_H-like_dom_plant"/>
</dbReference>
<dbReference type="GO" id="GO:0004523">
    <property type="term" value="F:RNA-DNA hybrid ribonuclease activity"/>
    <property type="evidence" value="ECO:0007669"/>
    <property type="project" value="InterPro"/>
</dbReference>
<dbReference type="InterPro" id="IPR036397">
    <property type="entry name" value="RNaseH_sf"/>
</dbReference>
<sequence length="185" mass="20528">MFCSGPMFSQRADKLWEFPATVVSCFLVRVQRGALPYDVFKEEEKAGIGVIIRNCHGMVMASLSQKISLPQTVVEMETLAATRALEFSLELGFSKAILEGDSETVIKALQDGSPSLAPFGLLLIRDAQEAANFFTCISYVHVRRNGNYVAHNLARYARHITGFSVWMEDVPFQTLAAYQADLLIS</sequence>
<dbReference type="Pfam" id="PF13456">
    <property type="entry name" value="RVT_3"/>
    <property type="match status" value="1"/>
</dbReference>
<comment type="caution">
    <text evidence="2">The sequence shown here is derived from an EMBL/GenBank/DDBJ whole genome shotgun (WGS) entry which is preliminary data.</text>
</comment>
<feature type="domain" description="RNase H type-1" evidence="1">
    <location>
        <begin position="41"/>
        <end position="157"/>
    </location>
</feature>
<protein>
    <recommendedName>
        <fullName evidence="1">RNase H type-1 domain-containing protein</fullName>
    </recommendedName>
</protein>
<dbReference type="InterPro" id="IPR053151">
    <property type="entry name" value="RNase_H-like"/>
</dbReference>
<gene>
    <name evidence="2" type="ORF">SO802_008664</name>
</gene>
<dbReference type="InterPro" id="IPR012337">
    <property type="entry name" value="RNaseH-like_sf"/>
</dbReference>
<dbReference type="PANTHER" id="PTHR47723">
    <property type="entry name" value="OS05G0353850 PROTEIN"/>
    <property type="match status" value="1"/>
</dbReference>
<evidence type="ECO:0000259" key="1">
    <source>
        <dbReference type="Pfam" id="PF13456"/>
    </source>
</evidence>
<reference evidence="2 3" key="1">
    <citation type="submission" date="2024-01" db="EMBL/GenBank/DDBJ databases">
        <title>A telomere-to-telomere, gap-free genome of sweet tea (Lithocarpus litseifolius).</title>
        <authorList>
            <person name="Zhou J."/>
        </authorList>
    </citation>
    <scope>NUCLEOTIDE SEQUENCE [LARGE SCALE GENOMIC DNA]</scope>
    <source>
        <strain evidence="2">Zhou-2022a</strain>
        <tissue evidence="2">Leaf</tissue>
    </source>
</reference>
<dbReference type="Gene3D" id="3.30.420.10">
    <property type="entry name" value="Ribonuclease H-like superfamily/Ribonuclease H"/>
    <property type="match status" value="1"/>
</dbReference>
<dbReference type="PANTHER" id="PTHR47723:SF21">
    <property type="entry name" value="POLYNUCLEOTIDYL TRANSFERASE, RIBONUCLEASE H-LIKE SUPERFAMILY PROTEIN"/>
    <property type="match status" value="1"/>
</dbReference>
<proteinExistence type="predicted"/>
<evidence type="ECO:0000313" key="2">
    <source>
        <dbReference type="EMBL" id="KAL0007162.1"/>
    </source>
</evidence>